<dbReference type="OrthoDB" id="10542091at2759"/>
<evidence type="ECO:0000313" key="2">
    <source>
        <dbReference type="Proteomes" id="UP000623467"/>
    </source>
</evidence>
<organism evidence="1 2">
    <name type="scientific">Mycena sanguinolenta</name>
    <dbReference type="NCBI Taxonomy" id="230812"/>
    <lineage>
        <taxon>Eukaryota</taxon>
        <taxon>Fungi</taxon>
        <taxon>Dikarya</taxon>
        <taxon>Basidiomycota</taxon>
        <taxon>Agaricomycotina</taxon>
        <taxon>Agaricomycetes</taxon>
        <taxon>Agaricomycetidae</taxon>
        <taxon>Agaricales</taxon>
        <taxon>Marasmiineae</taxon>
        <taxon>Mycenaceae</taxon>
        <taxon>Mycena</taxon>
    </lineage>
</organism>
<protein>
    <submittedName>
        <fullName evidence="1">Uncharacterized protein</fullName>
    </submittedName>
</protein>
<sequence>MDHIASLLLPPASTCYPFAPGALLALALRQTISIGLAHPFAAFSRSEYLYIVQCCHHINRLGPPKLDLDTLLYSFGDVPVPNYDKLNTPLAIGLAVPPLRSCFLYITPAYLVPFIPLLSRCSLRALAACTTYYRDSKILICSSSMGLTHGSHTFLHSPTASPSLARLLTRRIFPPRACMPPAFRLLSAASISVAFARLLPFVSHCTHTAFFEHHPSPIFILDAHLLPPGLYPTLFGPASRSISSPLHSFGSRGSFQQPVLAPRARVLCDFGRPARVYTTFVTSSFCGLFVTWDFWW</sequence>
<dbReference type="AlphaFoldDB" id="A0A8H6WTU4"/>
<proteinExistence type="predicted"/>
<gene>
    <name evidence="1" type="ORF">MSAN_02482300</name>
</gene>
<reference evidence="1" key="1">
    <citation type="submission" date="2020-05" db="EMBL/GenBank/DDBJ databases">
        <title>Mycena genomes resolve the evolution of fungal bioluminescence.</title>
        <authorList>
            <person name="Tsai I.J."/>
        </authorList>
    </citation>
    <scope>NUCLEOTIDE SEQUENCE</scope>
    <source>
        <strain evidence="1">160909Yilan</strain>
    </source>
</reference>
<evidence type="ECO:0000313" key="1">
    <source>
        <dbReference type="EMBL" id="KAF7328458.1"/>
    </source>
</evidence>
<accession>A0A8H6WTU4</accession>
<comment type="caution">
    <text evidence="1">The sequence shown here is derived from an EMBL/GenBank/DDBJ whole genome shotgun (WGS) entry which is preliminary data.</text>
</comment>
<dbReference type="Proteomes" id="UP000623467">
    <property type="component" value="Unassembled WGS sequence"/>
</dbReference>
<name>A0A8H6WTU4_9AGAR</name>
<dbReference type="EMBL" id="JACAZH010000078">
    <property type="protein sequence ID" value="KAF7328458.1"/>
    <property type="molecule type" value="Genomic_DNA"/>
</dbReference>
<keyword evidence="2" id="KW-1185">Reference proteome</keyword>